<reference evidence="1 2" key="1">
    <citation type="submission" date="2018-08" db="EMBL/GenBank/DDBJ databases">
        <title>A genome reference for cultivated species of the human gut microbiota.</title>
        <authorList>
            <person name="Zou Y."/>
            <person name="Xue W."/>
            <person name="Luo G."/>
        </authorList>
    </citation>
    <scope>NUCLEOTIDE SEQUENCE [LARGE SCALE GENOMIC DNA]</scope>
    <source>
        <strain evidence="1 2">AM36-3AA</strain>
    </source>
</reference>
<protein>
    <submittedName>
        <fullName evidence="1">EF2563 family selenium-dependent molybdenum hydroxylase system protein</fullName>
    </submittedName>
</protein>
<dbReference type="NCBIfam" id="TIGR03309">
    <property type="entry name" value="matur_yqeB"/>
    <property type="match status" value="1"/>
</dbReference>
<organism evidence="1 2">
    <name type="scientific">Agathobacter rectalis</name>
    <dbReference type="NCBI Taxonomy" id="39491"/>
    <lineage>
        <taxon>Bacteria</taxon>
        <taxon>Bacillati</taxon>
        <taxon>Bacillota</taxon>
        <taxon>Clostridia</taxon>
        <taxon>Lachnospirales</taxon>
        <taxon>Lachnospiraceae</taxon>
        <taxon>Agathobacter</taxon>
    </lineage>
</organism>
<dbReference type="InterPro" id="IPR017695">
    <property type="entry name" value="Se-dep_Mo_hydrolase_YqeB"/>
</dbReference>
<comment type="caution">
    <text evidence="1">The sequence shown here is derived from an EMBL/GenBank/DDBJ whole genome shotgun (WGS) entry which is preliminary data.</text>
</comment>
<dbReference type="AlphaFoldDB" id="A0A414A018"/>
<gene>
    <name evidence="1" type="ORF">DW848_10435</name>
</gene>
<dbReference type="Proteomes" id="UP000286104">
    <property type="component" value="Unassembled WGS sequence"/>
</dbReference>
<accession>A0A414A018</accession>
<sequence>MSMNQSNNQIIKKNLLIICRGAGDLATGIIHRLHRAGHRVIALETDYPAAIRRQVSFCEAVYDGSAAVEGVTARLIPALTDAETDAETDTETYSGINDTPAAHIASEKWDSSAIEAVLEAGEVPLLIDPKGESIALLKPDIVVDAIIAKKNLGTTINMAPLVIGVGPGFTAGQDVHLVIESMRGHNLARIITDGMAQPNTGVPGNIAGFTSERVIHAPAAGYIHDVRKIGDIVQKGDEIARIYPDKESYDNALSEYVPVNATITGIIRGLIREGYYFREGFKIADIDPRESELSNCFTISDKARSIAGSVLEAVSAFEHGVKIY</sequence>
<evidence type="ECO:0000313" key="2">
    <source>
        <dbReference type="Proteomes" id="UP000286104"/>
    </source>
</evidence>
<dbReference type="RefSeq" id="WP_118390187.1">
    <property type="nucleotide sequence ID" value="NZ_QSHU01000013.1"/>
</dbReference>
<name>A0A414A018_9FIRM</name>
<evidence type="ECO:0000313" key="1">
    <source>
        <dbReference type="EMBL" id="RHC38700.1"/>
    </source>
</evidence>
<proteinExistence type="predicted"/>
<dbReference type="EMBL" id="QSHU01000013">
    <property type="protein sequence ID" value="RHC38700.1"/>
    <property type="molecule type" value="Genomic_DNA"/>
</dbReference>
<dbReference type="Gene3D" id="2.40.50.100">
    <property type="match status" value="1"/>
</dbReference>